<evidence type="ECO:0008006" key="4">
    <source>
        <dbReference type="Google" id="ProtNLM"/>
    </source>
</evidence>
<accession>A0A1X9RPZ1</accession>
<keyword evidence="2" id="KW-0812">Transmembrane</keyword>
<feature type="region of interest" description="Disordered" evidence="1">
    <location>
        <begin position="449"/>
        <end position="473"/>
    </location>
</feature>
<feature type="compositionally biased region" description="Acidic residues" evidence="1">
    <location>
        <begin position="458"/>
        <end position="473"/>
    </location>
</feature>
<keyword evidence="2" id="KW-0472">Membrane</keyword>
<name>A0A1X9RPZ1_9CHLO</name>
<evidence type="ECO:0000256" key="2">
    <source>
        <dbReference type="SAM" id="Phobius"/>
    </source>
</evidence>
<keyword evidence="3" id="KW-0934">Plastid</keyword>
<feature type="transmembrane region" description="Helical" evidence="2">
    <location>
        <begin position="250"/>
        <end position="274"/>
    </location>
</feature>
<gene>
    <name evidence="3" type="primary">ycf1</name>
</gene>
<evidence type="ECO:0000313" key="3">
    <source>
        <dbReference type="EMBL" id="ARQ82224.1"/>
    </source>
</evidence>
<reference evidence="3" key="1">
    <citation type="journal article" date="2017" name="J. Phycol.">
        <title>Phylogenetic position of the coral symbiont Ostreobium (Ulvophyceae) inferred from chloroplast genome data.</title>
        <authorList>
            <person name="Verbruggen H."/>
            <person name="Marcelino V.R."/>
            <person name="Guiry M.D."/>
            <person name="Cremen M.C."/>
            <person name="Jackson C.J."/>
        </authorList>
    </citation>
    <scope>NUCLEOTIDE SEQUENCE</scope>
</reference>
<feature type="transmembrane region" description="Helical" evidence="2">
    <location>
        <begin position="295"/>
        <end position="314"/>
    </location>
</feature>
<organism evidence="3">
    <name type="scientific">Ostreobium sp. HV05042</name>
    <dbReference type="NCBI Taxonomy" id="1979227"/>
    <lineage>
        <taxon>Eukaryota</taxon>
        <taxon>Viridiplantae</taxon>
        <taxon>Chlorophyta</taxon>
        <taxon>core chlorophytes</taxon>
        <taxon>Ulvophyceae</taxon>
        <taxon>TCBD clade</taxon>
        <taxon>Bryopsidales</taxon>
        <taxon>Ostreobineae</taxon>
        <taxon>Ostreobiaceae</taxon>
        <taxon>Ostreobium</taxon>
    </lineage>
</organism>
<keyword evidence="3" id="KW-0150">Chloroplast</keyword>
<dbReference type="EMBL" id="KY509314">
    <property type="protein sequence ID" value="ARQ82224.1"/>
    <property type="molecule type" value="Genomic_DNA"/>
</dbReference>
<proteinExistence type="predicted"/>
<protein>
    <recommendedName>
        <fullName evidence="4">Ycf1</fullName>
    </recommendedName>
</protein>
<geneLocation type="chloroplast" evidence="3"/>
<evidence type="ECO:0000256" key="1">
    <source>
        <dbReference type="SAM" id="MobiDB-lite"/>
    </source>
</evidence>
<keyword evidence="2" id="KW-1133">Transmembrane helix</keyword>
<sequence>MTFSHLIKDFVDALNDFYGSFYGSSDFSEIAKFTLFFLLDSSKFLIQYILTFKWFSDFCFLKISIPKILYSSFMDNPILDNPSFYIFNFFNIPNFTQYPFFSGLVNSCLFSLPVSANQILLLRRVTVEGVYAGTAAGLGLVFGQLLFLICIVFGFRFIIFPWLSAEFLHYLLGLILTLSAVYVIANKPIRRIKVSEKDTLKKIFIFHVGMTWTEQTTFFPYLSNVSFSPEPTIFEMLNSDDSIEALINHWAYSSGLMAGSITLTLFCGWFIFWLGYALSTRLSFTYSRWVRTIHYGSLITLIAFSLTSFGYYSFDYVTTAPFGFISEDDGLRNYHIQTTSGDFKKGRLGEYSSHTSLDTDAAPFDRGHYLTSSEVELTYEDLNYQGEYIWRSRNDRLSSGSPGLINKLIKKFLPRLKRSRFMAFFQKDQEQNKKLTKYQLKKQAEEEARKQAEKLAQEEYEDIEDENDEYEDDEDFSLDTYSPIYNYICEREDLIQRFIDNYQIDTQQSVAPDFYHEIGQEPYSAFSELAKYGFDSFASLEDIESDEFEETLGKRLKSKYYSNWVYKYLLNIDFAEFLSRQPKKYFLTEEEEELLFNRRLLLANYYDSLRGYFQTPYSDTYEELFIGSKSYANKVYNQQFIGTLKIIRQLFSIDVDDKENEENKIIFKYDKPLFKEELDEQNPLIHEEVDEDNIFEDFDEEEDIFLEEATSTPFYAGWDLKSRKFLITNYLLTRLNLNRTTKNIKKMGYRMPKRSKSIYFISWPLKKVRIENIKNYENYHLNLSYSAYTDPGTELQKDIFEYSEIEESDIRLIYETLPSILKRVDLRDKDKSVILLHPLKGGLAWPGNEPLRLEIRERLLEFVPKMKALKLLKFKLWG</sequence>
<feature type="transmembrane region" description="Helical" evidence="2">
    <location>
        <begin position="167"/>
        <end position="184"/>
    </location>
</feature>
<feature type="transmembrane region" description="Helical" evidence="2">
    <location>
        <begin position="204"/>
        <end position="222"/>
    </location>
</feature>
<dbReference type="AlphaFoldDB" id="A0A1X9RPZ1"/>
<feature type="transmembrane region" description="Helical" evidence="2">
    <location>
        <begin position="130"/>
        <end position="155"/>
    </location>
</feature>